<evidence type="ECO:0000313" key="4">
    <source>
        <dbReference type="EMBL" id="MET3682691.1"/>
    </source>
</evidence>
<gene>
    <name evidence="4" type="ORF">ABID56_000772</name>
</gene>
<proteinExistence type="predicted"/>
<reference evidence="4 5" key="1">
    <citation type="submission" date="2024-06" db="EMBL/GenBank/DDBJ databases">
        <title>Genomic Encyclopedia of Type Strains, Phase IV (KMG-IV): sequencing the most valuable type-strain genomes for metagenomic binning, comparative biology and taxonomic classification.</title>
        <authorList>
            <person name="Goeker M."/>
        </authorList>
    </citation>
    <scope>NUCLEOTIDE SEQUENCE [LARGE SCALE GENOMIC DNA]</scope>
    <source>
        <strain evidence="4 5">DSM 23520</strain>
    </source>
</reference>
<evidence type="ECO:0000256" key="1">
    <source>
        <dbReference type="ARBA" id="ARBA00022741"/>
    </source>
</evidence>
<dbReference type="PROSITE" id="PS50146">
    <property type="entry name" value="DAGK"/>
    <property type="match status" value="1"/>
</dbReference>
<dbReference type="EMBL" id="JBEPMX010000002">
    <property type="protein sequence ID" value="MET3682691.1"/>
    <property type="molecule type" value="Genomic_DNA"/>
</dbReference>
<dbReference type="Pfam" id="PF00781">
    <property type="entry name" value="DAGK_cat"/>
    <property type="match status" value="1"/>
</dbReference>
<sequence length="39" mass="4068">MDCLVVLGGDGTLQEVIHGLKADIPIAFIPLGTGNDFAR</sequence>
<dbReference type="InterPro" id="IPR016064">
    <property type="entry name" value="NAD/diacylglycerol_kinase_sf"/>
</dbReference>
<evidence type="ECO:0000259" key="3">
    <source>
        <dbReference type="PROSITE" id="PS50146"/>
    </source>
</evidence>
<dbReference type="Gene3D" id="3.40.50.10330">
    <property type="entry name" value="Probable inorganic polyphosphate/atp-NAD kinase, domain 1"/>
    <property type="match status" value="1"/>
</dbReference>
<feature type="domain" description="DAGKc" evidence="3">
    <location>
        <begin position="1"/>
        <end position="39"/>
    </location>
</feature>
<evidence type="ECO:0000313" key="5">
    <source>
        <dbReference type="Proteomes" id="UP001549167"/>
    </source>
</evidence>
<dbReference type="InterPro" id="IPR001206">
    <property type="entry name" value="Diacylglycerol_kinase_cat_dom"/>
</dbReference>
<keyword evidence="1" id="KW-0547">Nucleotide-binding</keyword>
<name>A0ABV2KVU1_9BACI</name>
<dbReference type="RefSeq" id="WP_354219303.1">
    <property type="nucleotide sequence ID" value="NZ_JBEPMX010000002.1"/>
</dbReference>
<keyword evidence="4" id="KW-0808">Transferase</keyword>
<accession>A0ABV2KVU1</accession>
<keyword evidence="5" id="KW-1185">Reference proteome</keyword>
<evidence type="ECO:0000256" key="2">
    <source>
        <dbReference type="ARBA" id="ARBA00022840"/>
    </source>
</evidence>
<organism evidence="4 5">
    <name type="scientific">Alkalibacillus flavidus</name>
    <dbReference type="NCBI Taxonomy" id="546021"/>
    <lineage>
        <taxon>Bacteria</taxon>
        <taxon>Bacillati</taxon>
        <taxon>Bacillota</taxon>
        <taxon>Bacilli</taxon>
        <taxon>Bacillales</taxon>
        <taxon>Bacillaceae</taxon>
        <taxon>Alkalibacillus</taxon>
    </lineage>
</organism>
<keyword evidence="4" id="KW-0418">Kinase</keyword>
<dbReference type="InterPro" id="IPR017438">
    <property type="entry name" value="ATP-NAD_kinase_N"/>
</dbReference>
<dbReference type="Proteomes" id="UP001549167">
    <property type="component" value="Unassembled WGS sequence"/>
</dbReference>
<dbReference type="GO" id="GO:0016301">
    <property type="term" value="F:kinase activity"/>
    <property type="evidence" value="ECO:0007669"/>
    <property type="project" value="UniProtKB-KW"/>
</dbReference>
<keyword evidence="2" id="KW-0067">ATP-binding</keyword>
<protein>
    <submittedName>
        <fullName evidence="4">Diacylglycerol kinase family enzyme</fullName>
    </submittedName>
</protein>
<dbReference type="SUPFAM" id="SSF111331">
    <property type="entry name" value="NAD kinase/diacylglycerol kinase-like"/>
    <property type="match status" value="1"/>
</dbReference>
<comment type="caution">
    <text evidence="4">The sequence shown here is derived from an EMBL/GenBank/DDBJ whole genome shotgun (WGS) entry which is preliminary data.</text>
</comment>